<dbReference type="Gene3D" id="2.60.40.1120">
    <property type="entry name" value="Carboxypeptidase-like, regulatory domain"/>
    <property type="match status" value="1"/>
</dbReference>
<keyword evidence="7 11" id="KW-0798">TonB box</keyword>
<evidence type="ECO:0000256" key="5">
    <source>
        <dbReference type="ARBA" id="ARBA00022692"/>
    </source>
</evidence>
<dbReference type="Proteomes" id="UP000033047">
    <property type="component" value="Unassembled WGS sequence"/>
</dbReference>
<evidence type="ECO:0000313" key="14">
    <source>
        <dbReference type="Proteomes" id="UP000033047"/>
    </source>
</evidence>
<accession>A0A0F5JK19</accession>
<dbReference type="InterPro" id="IPR023997">
    <property type="entry name" value="TonB-dep_OMP_SusC/RagA_CS"/>
</dbReference>
<dbReference type="STRING" id="927665.HMPREF1535_00926"/>
<comment type="subcellular location">
    <subcellularLocation>
        <location evidence="1 10">Cell outer membrane</location>
        <topology evidence="1 10">Multi-pass membrane protein</topology>
    </subcellularLocation>
</comment>
<dbReference type="InterPro" id="IPR000531">
    <property type="entry name" value="Beta-barrel_TonB"/>
</dbReference>
<evidence type="ECO:0000256" key="7">
    <source>
        <dbReference type="ARBA" id="ARBA00023077"/>
    </source>
</evidence>
<feature type="domain" description="Secretin/TonB short N-terminal" evidence="12">
    <location>
        <begin position="65"/>
        <end position="116"/>
    </location>
</feature>
<evidence type="ECO:0000256" key="4">
    <source>
        <dbReference type="ARBA" id="ARBA00022496"/>
    </source>
</evidence>
<keyword evidence="5 10" id="KW-0812">Transmembrane</keyword>
<dbReference type="InterPro" id="IPR023996">
    <property type="entry name" value="TonB-dep_OMP_SusC/RagA"/>
</dbReference>
<dbReference type="NCBIfam" id="TIGR04056">
    <property type="entry name" value="OMP_RagA_SusC"/>
    <property type="match status" value="1"/>
</dbReference>
<protein>
    <submittedName>
        <fullName evidence="13">SusC/RagA family TonB-linked outer membrane protein</fullName>
    </submittedName>
</protein>
<dbReference type="NCBIfam" id="TIGR04057">
    <property type="entry name" value="SusC_RagA_signa"/>
    <property type="match status" value="1"/>
</dbReference>
<dbReference type="InterPro" id="IPR012910">
    <property type="entry name" value="Plug_dom"/>
</dbReference>
<keyword evidence="4" id="KW-0406">Ion transport</keyword>
<dbReference type="SMART" id="SM00965">
    <property type="entry name" value="STN"/>
    <property type="match status" value="1"/>
</dbReference>
<dbReference type="Gene3D" id="2.170.130.10">
    <property type="entry name" value="TonB-dependent receptor, plug domain"/>
    <property type="match status" value="1"/>
</dbReference>
<evidence type="ECO:0000256" key="3">
    <source>
        <dbReference type="ARBA" id="ARBA00022452"/>
    </source>
</evidence>
<organism evidence="13 14">
    <name type="scientific">Parabacteroides goldsteinii DSM 19448 = WAL 12034</name>
    <dbReference type="NCBI Taxonomy" id="927665"/>
    <lineage>
        <taxon>Bacteria</taxon>
        <taxon>Pseudomonadati</taxon>
        <taxon>Bacteroidota</taxon>
        <taxon>Bacteroidia</taxon>
        <taxon>Bacteroidales</taxon>
        <taxon>Tannerellaceae</taxon>
        <taxon>Parabacteroides</taxon>
    </lineage>
</organism>
<evidence type="ECO:0000256" key="6">
    <source>
        <dbReference type="ARBA" id="ARBA00023004"/>
    </source>
</evidence>
<evidence type="ECO:0000256" key="10">
    <source>
        <dbReference type="PROSITE-ProRule" id="PRU01360"/>
    </source>
</evidence>
<dbReference type="SUPFAM" id="SSF49464">
    <property type="entry name" value="Carboxypeptidase regulatory domain-like"/>
    <property type="match status" value="1"/>
</dbReference>
<keyword evidence="3 10" id="KW-1134">Transmembrane beta strand</keyword>
<evidence type="ECO:0000256" key="1">
    <source>
        <dbReference type="ARBA" id="ARBA00004571"/>
    </source>
</evidence>
<dbReference type="GO" id="GO:0009279">
    <property type="term" value="C:cell outer membrane"/>
    <property type="evidence" value="ECO:0007669"/>
    <property type="project" value="UniProtKB-SubCell"/>
</dbReference>
<dbReference type="Gene3D" id="2.40.170.20">
    <property type="entry name" value="TonB-dependent receptor, beta-barrel domain"/>
    <property type="match status" value="1"/>
</dbReference>
<dbReference type="InterPro" id="IPR037066">
    <property type="entry name" value="Plug_dom_sf"/>
</dbReference>
<dbReference type="Pfam" id="PF13715">
    <property type="entry name" value="CarbopepD_reg_2"/>
    <property type="match status" value="1"/>
</dbReference>
<dbReference type="PROSITE" id="PS52016">
    <property type="entry name" value="TONB_DEPENDENT_REC_3"/>
    <property type="match status" value="1"/>
</dbReference>
<evidence type="ECO:0000256" key="8">
    <source>
        <dbReference type="ARBA" id="ARBA00023136"/>
    </source>
</evidence>
<sequence>MRKKTSTSKAGLCGRASWRRFLVVGLCSCVSLTMYANVLKSQVSLSFNNTTLKDALEQLQEQAGVSIIYSNNVLNDEAVVNLNSKKISLEDALHILLLNQNCSYKVENGQVILYPVEKVQPAVTVVAQEGFKVKGSVSDVTGPLAGVNIMVKGTMTGVISDMDGNFEITAPYSGASLIFSYIGYQPQEVQINGRNTLKITLVEDTKALEEVVVIGYTTQKKATITGSISTITTKDLKQSPTANLNNALAGRMPGLMANQFGGGEPGVDGAEIRIRGMGTYGDKSPIVIVDGVERDMSYLAPEEIETFTILKDASATAPYGVRGANGVIIVTTKRGKASEKPSVNFKASVGTNAPVKFPTYLGSADYATLYNEAMINSNPGTDPSKLELFTQDAINNYRMAKGDNSDGLGYNWDYFDYAFKPGIQQDYSLSIRGGSERARYYVMANYYSQDGNYEHTDLTEHDTQARFKRYNFRANVDVDITKDFYVRVDLGARITDRHAPGTTASTVVSLCNTLPPYLPITVPENDNPDNEDYVLNNPYGMLYGDYRHRKNILGELSRTGYLIEKKTYLNGSFAIGHKLDFITKGLKIEGVFSYDASEGNWVNRKLGVNKDGYMEFTKYATFQPAEGSYGSFYMNNPNYTGKYILGNPWYDKDETIENTFSHNAAESKTYYQLKLDYARTFNDHDVTAMVLLNRSNRSYDNRVAYRYQGLTARATYAFQNKYLAEFNIGYNGSENFAPGKRYGTFPAGSIGWVISREKFMKGTDKWLSNLKLRASYGLVGSDKISDNNDDRFAYLQFFQGGDGYSYGVNEFGNGYNGLKEGNFANPNLTWEKARKLNIGIDASFFNERLTFSADYFYEHRFDIITNLSNSGKLGYPGIVGKDAPFVNSGIVDNRGIDFEIGWNGSIGDDFRYYIKPNFTFARNKIKFMNEVSYDNDWRANTGKRIDEYFVYEVDHFVYDQAEADRLNSMNNGEGFQPWGTLYPGDVVYKDLNGDGKIDDEHDRRAMGNPRTPEIQFGIPLGLQYKGFDLSLLFQGAANSSILLNGAGVWDFPQYDNDQIGKVKPMHMNRWTEESKDFATYPRLTIGKNDNNKNENSSLFLYNASYLRLKNVEIGYTLPKSAIRFAGLQNVRFYVQGMNLLTFDGLDHVDVDPETNNGNGAWYPIQRIFNFGVDITY</sequence>
<dbReference type="EMBL" id="AQHV01000006">
    <property type="protein sequence ID" value="KKB58108.1"/>
    <property type="molecule type" value="Genomic_DNA"/>
</dbReference>
<dbReference type="FunFam" id="2.170.130.10:FF:000003">
    <property type="entry name" value="SusC/RagA family TonB-linked outer membrane protein"/>
    <property type="match status" value="1"/>
</dbReference>
<dbReference type="HOGENOM" id="CLU_004317_1_0_10"/>
<dbReference type="Gene3D" id="3.55.50.30">
    <property type="match status" value="1"/>
</dbReference>
<dbReference type="InterPro" id="IPR011662">
    <property type="entry name" value="Secretin/TonB_short_N"/>
</dbReference>
<evidence type="ECO:0000259" key="12">
    <source>
        <dbReference type="SMART" id="SM00965"/>
    </source>
</evidence>
<dbReference type="GO" id="GO:0006826">
    <property type="term" value="P:iron ion transport"/>
    <property type="evidence" value="ECO:0007669"/>
    <property type="project" value="UniProtKB-KW"/>
</dbReference>
<proteinExistence type="inferred from homology"/>
<keyword evidence="9 10" id="KW-0998">Cell outer membrane</keyword>
<evidence type="ECO:0000256" key="11">
    <source>
        <dbReference type="RuleBase" id="RU003357"/>
    </source>
</evidence>
<dbReference type="InterPro" id="IPR008969">
    <property type="entry name" value="CarboxyPept-like_regulatory"/>
</dbReference>
<evidence type="ECO:0000313" key="13">
    <source>
        <dbReference type="EMBL" id="KKB58108.1"/>
    </source>
</evidence>
<dbReference type="InterPro" id="IPR039426">
    <property type="entry name" value="TonB-dep_rcpt-like"/>
</dbReference>
<keyword evidence="8 10" id="KW-0472">Membrane</keyword>
<name>A0A0F5JK19_9BACT</name>
<dbReference type="InterPro" id="IPR032508">
    <property type="entry name" value="FecR_C"/>
</dbReference>
<dbReference type="Pfam" id="PF07715">
    <property type="entry name" value="Plug"/>
    <property type="match status" value="1"/>
</dbReference>
<evidence type="ECO:0000256" key="9">
    <source>
        <dbReference type="ARBA" id="ARBA00023237"/>
    </source>
</evidence>
<evidence type="ECO:0000256" key="2">
    <source>
        <dbReference type="ARBA" id="ARBA00022448"/>
    </source>
</evidence>
<comment type="similarity">
    <text evidence="10 11">Belongs to the TonB-dependent receptor family.</text>
</comment>
<dbReference type="RefSeq" id="WP_046145416.1">
    <property type="nucleotide sequence ID" value="NZ_KQ033912.1"/>
</dbReference>
<dbReference type="SUPFAM" id="SSF56935">
    <property type="entry name" value="Porins"/>
    <property type="match status" value="1"/>
</dbReference>
<dbReference type="AlphaFoldDB" id="A0A0F5JK19"/>
<dbReference type="Pfam" id="PF00593">
    <property type="entry name" value="TonB_dep_Rec_b-barrel"/>
    <property type="match status" value="1"/>
</dbReference>
<dbReference type="PATRIC" id="fig|927665.4.peg.949"/>
<keyword evidence="4" id="KW-0410">Iron transport</keyword>
<keyword evidence="6" id="KW-0408">Iron</keyword>
<dbReference type="Pfam" id="PF16344">
    <property type="entry name" value="FecR_C"/>
    <property type="match status" value="1"/>
</dbReference>
<gene>
    <name evidence="13" type="ORF">HMPREF1535_00926</name>
</gene>
<comment type="caution">
    <text evidence="13">The sequence shown here is derived from an EMBL/GenBank/DDBJ whole genome shotgun (WGS) entry which is preliminary data.</text>
</comment>
<keyword evidence="2 10" id="KW-0813">Transport</keyword>
<reference evidence="13 14" key="1">
    <citation type="submission" date="2013-04" db="EMBL/GenBank/DDBJ databases">
        <title>The Genome Sequence of Parabacteroides goldsteinii DSM 19448.</title>
        <authorList>
            <consortium name="The Broad Institute Genomics Platform"/>
            <person name="Earl A."/>
            <person name="Ward D."/>
            <person name="Feldgarden M."/>
            <person name="Gevers D."/>
            <person name="Martens E."/>
            <person name="Sakamoto M."/>
            <person name="Benno Y."/>
            <person name="Song Y."/>
            <person name="Liu C."/>
            <person name="Lee J."/>
            <person name="Bolanos M."/>
            <person name="Vaisanen M.L."/>
            <person name="Finegold S.M."/>
            <person name="Walker B."/>
            <person name="Young S."/>
            <person name="Zeng Q."/>
            <person name="Gargeya S."/>
            <person name="Fitzgerald M."/>
            <person name="Haas B."/>
            <person name="Abouelleil A."/>
            <person name="Allen A.W."/>
            <person name="Alvarado L."/>
            <person name="Arachchi H.M."/>
            <person name="Berlin A.M."/>
            <person name="Chapman S.B."/>
            <person name="Gainer-Dewar J."/>
            <person name="Goldberg J."/>
            <person name="Griggs A."/>
            <person name="Gujja S."/>
            <person name="Hansen M."/>
            <person name="Howarth C."/>
            <person name="Imamovic A."/>
            <person name="Ireland A."/>
            <person name="Larimer J."/>
            <person name="McCowan C."/>
            <person name="Murphy C."/>
            <person name="Pearson M."/>
            <person name="Poon T.W."/>
            <person name="Priest M."/>
            <person name="Roberts A."/>
            <person name="Saif S."/>
            <person name="Shea T."/>
            <person name="Sisk P."/>
            <person name="Sykes S."/>
            <person name="Wortman J."/>
            <person name="Nusbaum C."/>
            <person name="Birren B."/>
        </authorList>
    </citation>
    <scope>NUCLEOTIDE SEQUENCE [LARGE SCALE GENOMIC DNA]</scope>
    <source>
        <strain evidence="13 14">DSM 19448</strain>
    </source>
</reference>
<dbReference type="InterPro" id="IPR036942">
    <property type="entry name" value="Beta-barrel_TonB_sf"/>
</dbReference>